<dbReference type="PANTHER" id="PTHR30173">
    <property type="entry name" value="SIGMA 19 FACTOR"/>
    <property type="match status" value="1"/>
</dbReference>
<dbReference type="InterPro" id="IPR052704">
    <property type="entry name" value="ECF_Sigma-70_Domain"/>
</dbReference>
<dbReference type="Pfam" id="PF04542">
    <property type="entry name" value="Sigma70_r2"/>
    <property type="match status" value="1"/>
</dbReference>
<sequence length="279" mass="30957">MSSANDYRPLLFGIAYRMLGRVTEAEDMVQEAYLRFHLQPEGSIGLPKAWLTKAVTRLCIDQLRSARRQREEYVGPWLPEPLVEENSTDLADTLSTAFMLMLEKLSPVDRAVFLLREAFGHDYPAISEITGRSEAACRQIVCRAKERLGREANKQSTATEEAERLVKEFLAAAQSGELAQLLALLTEDAILYSDGGGRVRAALLPIYGPDRIGRLFMGMRRLSTEGSPPPRFVKINGSPGVVTCHGEQGISVMTFAFEGNRVKAVYIVRNPDKLTGIIP</sequence>
<dbReference type="SUPFAM" id="SSF54427">
    <property type="entry name" value="NTF2-like"/>
    <property type="match status" value="1"/>
</dbReference>
<dbReference type="InterPro" id="IPR007627">
    <property type="entry name" value="RNA_pol_sigma70_r2"/>
</dbReference>
<reference evidence="4 5" key="1">
    <citation type="submission" date="2020-04" db="EMBL/GenBank/DDBJ databases">
        <title>Luteolibacter sp. G-1-1-1 isolated from soil.</title>
        <authorList>
            <person name="Dahal R.H."/>
        </authorList>
    </citation>
    <scope>NUCLEOTIDE SEQUENCE [LARGE SCALE GENOMIC DNA]</scope>
    <source>
        <strain evidence="4 5">G-1-1-1</strain>
    </source>
</reference>
<dbReference type="EMBL" id="CP051774">
    <property type="protein sequence ID" value="QJE95220.1"/>
    <property type="molecule type" value="Genomic_DNA"/>
</dbReference>
<evidence type="ECO:0000259" key="3">
    <source>
        <dbReference type="Pfam" id="PF08281"/>
    </source>
</evidence>
<accession>A0A858RG04</accession>
<dbReference type="GO" id="GO:0016987">
    <property type="term" value="F:sigma factor activity"/>
    <property type="evidence" value="ECO:0007669"/>
    <property type="project" value="InterPro"/>
</dbReference>
<dbReference type="NCBIfam" id="TIGR02957">
    <property type="entry name" value="SigX4"/>
    <property type="match status" value="1"/>
</dbReference>
<dbReference type="PANTHER" id="PTHR30173:SF36">
    <property type="entry name" value="ECF RNA POLYMERASE SIGMA FACTOR SIGJ"/>
    <property type="match status" value="1"/>
</dbReference>
<proteinExistence type="predicted"/>
<dbReference type="InterPro" id="IPR036388">
    <property type="entry name" value="WH-like_DNA-bd_sf"/>
</dbReference>
<evidence type="ECO:0000259" key="2">
    <source>
        <dbReference type="Pfam" id="PF04542"/>
    </source>
</evidence>
<feature type="domain" description="RNA polymerase sigma factor 70 region 4 type 2" evidence="3">
    <location>
        <begin position="97"/>
        <end position="148"/>
    </location>
</feature>
<dbReference type="Gene3D" id="1.10.1740.10">
    <property type="match status" value="1"/>
</dbReference>
<dbReference type="Pfam" id="PF08281">
    <property type="entry name" value="Sigma70_r4_2"/>
    <property type="match status" value="1"/>
</dbReference>
<dbReference type="NCBIfam" id="TIGR02937">
    <property type="entry name" value="sigma70-ECF"/>
    <property type="match status" value="1"/>
</dbReference>
<dbReference type="NCBIfam" id="NF007214">
    <property type="entry name" value="PRK09636.1"/>
    <property type="match status" value="1"/>
</dbReference>
<dbReference type="InterPro" id="IPR014303">
    <property type="entry name" value="RNA_pol_sigma-70_ECF"/>
</dbReference>
<dbReference type="InterPro" id="IPR014284">
    <property type="entry name" value="RNA_pol_sigma-70_dom"/>
</dbReference>
<dbReference type="KEGG" id="luo:HHL09_05335"/>
<dbReference type="SUPFAM" id="SSF88659">
    <property type="entry name" value="Sigma3 and sigma4 domains of RNA polymerase sigma factors"/>
    <property type="match status" value="1"/>
</dbReference>
<evidence type="ECO:0000256" key="1">
    <source>
        <dbReference type="ARBA" id="ARBA00011344"/>
    </source>
</evidence>
<organism evidence="4 5">
    <name type="scientific">Luteolibacter luteus</name>
    <dbReference type="NCBI Taxonomy" id="2728835"/>
    <lineage>
        <taxon>Bacteria</taxon>
        <taxon>Pseudomonadati</taxon>
        <taxon>Verrucomicrobiota</taxon>
        <taxon>Verrucomicrobiia</taxon>
        <taxon>Verrucomicrobiales</taxon>
        <taxon>Verrucomicrobiaceae</taxon>
        <taxon>Luteolibacter</taxon>
    </lineage>
</organism>
<dbReference type="AlphaFoldDB" id="A0A858RG04"/>
<evidence type="ECO:0000313" key="4">
    <source>
        <dbReference type="EMBL" id="QJE95220.1"/>
    </source>
</evidence>
<evidence type="ECO:0000313" key="5">
    <source>
        <dbReference type="Proteomes" id="UP000501812"/>
    </source>
</evidence>
<name>A0A858RG04_9BACT</name>
<protein>
    <submittedName>
        <fullName evidence="4">RNA polymerase sigma-70 factor</fullName>
    </submittedName>
</protein>
<dbReference type="RefSeq" id="WP_169453441.1">
    <property type="nucleotide sequence ID" value="NZ_CP051774.1"/>
</dbReference>
<dbReference type="Gene3D" id="1.10.10.10">
    <property type="entry name" value="Winged helix-like DNA-binding domain superfamily/Winged helix DNA-binding domain"/>
    <property type="match status" value="1"/>
</dbReference>
<dbReference type="GO" id="GO:0006352">
    <property type="term" value="P:DNA-templated transcription initiation"/>
    <property type="evidence" value="ECO:0007669"/>
    <property type="project" value="InterPro"/>
</dbReference>
<dbReference type="SUPFAM" id="SSF88946">
    <property type="entry name" value="Sigma2 domain of RNA polymerase sigma factors"/>
    <property type="match status" value="1"/>
</dbReference>
<dbReference type="InterPro" id="IPR032710">
    <property type="entry name" value="NTF2-like_dom_sf"/>
</dbReference>
<gene>
    <name evidence="4" type="ORF">HHL09_05335</name>
</gene>
<dbReference type="InterPro" id="IPR013249">
    <property type="entry name" value="RNA_pol_sigma70_r4_t2"/>
</dbReference>
<feature type="domain" description="RNA polymerase sigma-70 region 2" evidence="2">
    <location>
        <begin position="6"/>
        <end position="68"/>
    </location>
</feature>
<dbReference type="Proteomes" id="UP000501812">
    <property type="component" value="Chromosome"/>
</dbReference>
<dbReference type="GO" id="GO:0003677">
    <property type="term" value="F:DNA binding"/>
    <property type="evidence" value="ECO:0007669"/>
    <property type="project" value="InterPro"/>
</dbReference>
<dbReference type="InterPro" id="IPR013324">
    <property type="entry name" value="RNA_pol_sigma_r3/r4-like"/>
</dbReference>
<dbReference type="InterPro" id="IPR013325">
    <property type="entry name" value="RNA_pol_sigma_r2"/>
</dbReference>
<dbReference type="Gene3D" id="3.10.450.50">
    <property type="match status" value="1"/>
</dbReference>
<keyword evidence="5" id="KW-1185">Reference proteome</keyword>
<comment type="subunit">
    <text evidence="1">Interacts transiently with the RNA polymerase catalytic core formed by RpoA, RpoB, RpoC and RpoZ (2 alpha, 1 beta, 1 beta' and 1 omega subunit) to form the RNA polymerase holoenzyme that can initiate transcription.</text>
</comment>